<evidence type="ECO:0000256" key="2">
    <source>
        <dbReference type="ARBA" id="ARBA00009347"/>
    </source>
</evidence>
<evidence type="ECO:0000259" key="9">
    <source>
        <dbReference type="Pfam" id="PF02771"/>
    </source>
</evidence>
<dbReference type="GO" id="GO:0050660">
    <property type="term" value="F:flavin adenine dinucleotide binding"/>
    <property type="evidence" value="ECO:0007669"/>
    <property type="project" value="InterPro"/>
</dbReference>
<dbReference type="InterPro" id="IPR009100">
    <property type="entry name" value="AcylCoA_DH/oxidase_NM_dom_sf"/>
</dbReference>
<feature type="domain" description="Acyl-CoA dehydrogenase/oxidase N-terminal" evidence="9">
    <location>
        <begin position="5"/>
        <end position="79"/>
    </location>
</feature>
<dbReference type="InterPro" id="IPR009075">
    <property type="entry name" value="AcylCo_DH/oxidase_C"/>
</dbReference>
<dbReference type="GO" id="GO:0003995">
    <property type="term" value="F:acyl-CoA dehydrogenase activity"/>
    <property type="evidence" value="ECO:0007669"/>
    <property type="project" value="TreeGrafter"/>
</dbReference>
<dbReference type="AlphaFoldDB" id="K0UPH8"/>
<dbReference type="InterPro" id="IPR006091">
    <property type="entry name" value="Acyl-CoA_Oxase/DH_mid-dom"/>
</dbReference>
<dbReference type="Gene3D" id="1.10.540.10">
    <property type="entry name" value="Acyl-CoA dehydrogenase/oxidase, N-terminal domain"/>
    <property type="match status" value="1"/>
</dbReference>
<dbReference type="PIRSF" id="PIRSF016578">
    <property type="entry name" value="HsaA"/>
    <property type="match status" value="1"/>
</dbReference>
<dbReference type="Gene3D" id="1.20.140.10">
    <property type="entry name" value="Butyryl-CoA Dehydrogenase, subunit A, domain 3"/>
    <property type="match status" value="1"/>
</dbReference>
<dbReference type="eggNOG" id="COG1960">
    <property type="taxonomic scope" value="Bacteria"/>
</dbReference>
<reference evidence="10 11" key="1">
    <citation type="journal article" date="2012" name="J. Bacteriol.">
        <title>Complete Genome Sequence of Mycobacterium vaccae Type Strain ATCC 25954.</title>
        <authorList>
            <person name="Ho Y.S."/>
            <person name="Adroub S.A."/>
            <person name="Abadi M."/>
            <person name="Al Alwan B."/>
            <person name="Alkhateeb R."/>
            <person name="Gao G."/>
            <person name="Ragab A."/>
            <person name="Ali S."/>
            <person name="van Soolingen D."/>
            <person name="Bitter W."/>
            <person name="Pain A."/>
            <person name="Abdallah A.M."/>
        </authorList>
    </citation>
    <scope>NUCLEOTIDE SEQUENCE [LARGE SCALE GENOMIC DNA]</scope>
    <source>
        <strain evidence="10 11">ATCC 25954</strain>
    </source>
</reference>
<evidence type="ECO:0000256" key="4">
    <source>
        <dbReference type="ARBA" id="ARBA00022827"/>
    </source>
</evidence>
<dbReference type="SUPFAM" id="SSF47203">
    <property type="entry name" value="Acyl-CoA dehydrogenase C-terminal domain-like"/>
    <property type="match status" value="1"/>
</dbReference>
<keyword evidence="11" id="KW-1185">Reference proteome</keyword>
<comment type="cofactor">
    <cofactor evidence="1 6">
        <name>FAD</name>
        <dbReference type="ChEBI" id="CHEBI:57692"/>
    </cofactor>
</comment>
<evidence type="ECO:0000256" key="6">
    <source>
        <dbReference type="RuleBase" id="RU362125"/>
    </source>
</evidence>
<dbReference type="Proteomes" id="UP000006072">
    <property type="component" value="Unassembled WGS sequence"/>
</dbReference>
<dbReference type="Gene3D" id="2.40.110.10">
    <property type="entry name" value="Butyryl-CoA Dehydrogenase, subunit A, domain 2"/>
    <property type="match status" value="1"/>
</dbReference>
<evidence type="ECO:0000313" key="11">
    <source>
        <dbReference type="Proteomes" id="UP000006072"/>
    </source>
</evidence>
<dbReference type="EMBL" id="ALQA01000025">
    <property type="protein sequence ID" value="EJZ09042.1"/>
    <property type="molecule type" value="Genomic_DNA"/>
</dbReference>
<dbReference type="SUPFAM" id="SSF56645">
    <property type="entry name" value="Acyl-CoA dehydrogenase NM domain-like"/>
    <property type="match status" value="1"/>
</dbReference>
<gene>
    <name evidence="10" type="ORF">MVAC_13421</name>
</gene>
<dbReference type="PANTHER" id="PTHR43884:SF25">
    <property type="entry name" value="ACYL-COA DEHYDROGENASE YDBM-RELATED"/>
    <property type="match status" value="1"/>
</dbReference>
<dbReference type="Pfam" id="PF02771">
    <property type="entry name" value="Acyl-CoA_dh_N"/>
    <property type="match status" value="1"/>
</dbReference>
<keyword evidence="3 6" id="KW-0285">Flavoprotein</keyword>
<dbReference type="PANTHER" id="PTHR43884">
    <property type="entry name" value="ACYL-COA DEHYDROGENASE"/>
    <property type="match status" value="1"/>
</dbReference>
<protein>
    <submittedName>
        <fullName evidence="10">Acyl-CoA dehydrogenase type 2 domain-containing protein</fullName>
    </submittedName>
</protein>
<dbReference type="Pfam" id="PF00441">
    <property type="entry name" value="Acyl-CoA_dh_1"/>
    <property type="match status" value="1"/>
</dbReference>
<dbReference type="HOGENOM" id="CLU_018204_3_2_11"/>
<evidence type="ECO:0000259" key="7">
    <source>
        <dbReference type="Pfam" id="PF00441"/>
    </source>
</evidence>
<comment type="similarity">
    <text evidence="2 6">Belongs to the acyl-CoA dehydrogenase family.</text>
</comment>
<name>K0UPH8_MYCVA</name>
<dbReference type="InterPro" id="IPR046373">
    <property type="entry name" value="Acyl-CoA_Oxase/DH_mid-dom_sf"/>
</dbReference>
<keyword evidence="4 6" id="KW-0274">FAD</keyword>
<dbReference type="CDD" id="cd00567">
    <property type="entry name" value="ACAD"/>
    <property type="match status" value="1"/>
</dbReference>
<feature type="domain" description="Acyl-CoA dehydrogenase/oxidase C-terminal" evidence="7">
    <location>
        <begin position="231"/>
        <end position="346"/>
    </location>
</feature>
<dbReference type="Pfam" id="PF02770">
    <property type="entry name" value="Acyl-CoA_dh_M"/>
    <property type="match status" value="1"/>
</dbReference>
<dbReference type="RefSeq" id="WP_003932167.1">
    <property type="nucleotide sequence ID" value="NZ_JH814696.1"/>
</dbReference>
<sequence>MTLSARQVREAVAARAAADWDAGFQPQNFTDLRASGLPALTVPRQLGGPGAGIAEASAAVREIAAGDAATGLVLAMHYIHTTRLFTSSTSDALPKLAARILADGELVALVASEQLSGAPSRGAPIKTVATRRDDGGWRITGSKTYATGARAAGSIVIVASFADGPGKGHFLVPQPADGLTVLETWDAAGLRGSDSQDLRLDDVCVDPGALVETVGADGPVDATQPIWWPLMLASVHLGVAEAARAEAIAFAAGPRTDGRPGALKDTTRIRDRAAAAELEYLSARALLDDALRRVPDRDITAAQAGAVKVLVHRHATAVVDHCGQLIGAASMRLSSPLQRHYRDLRVALHNPPAEDTVLAWLATEVLGPTENQE</sequence>
<accession>K0UPH8</accession>
<organism evidence="10 11">
    <name type="scientific">Mycolicibacterium vaccae ATCC 25954</name>
    <dbReference type="NCBI Taxonomy" id="1194972"/>
    <lineage>
        <taxon>Bacteria</taxon>
        <taxon>Bacillati</taxon>
        <taxon>Actinomycetota</taxon>
        <taxon>Actinomycetes</taxon>
        <taxon>Mycobacteriales</taxon>
        <taxon>Mycobacteriaceae</taxon>
        <taxon>Mycolicibacterium</taxon>
    </lineage>
</organism>
<dbReference type="InterPro" id="IPR013786">
    <property type="entry name" value="AcylCoA_DH/ox_N"/>
</dbReference>
<keyword evidence="5 6" id="KW-0560">Oxidoreductase</keyword>
<comment type="caution">
    <text evidence="10">The sequence shown here is derived from an EMBL/GenBank/DDBJ whole genome shotgun (WGS) entry which is preliminary data.</text>
</comment>
<proteinExistence type="inferred from homology"/>
<evidence type="ECO:0000313" key="10">
    <source>
        <dbReference type="EMBL" id="EJZ09042.1"/>
    </source>
</evidence>
<evidence type="ECO:0000256" key="3">
    <source>
        <dbReference type="ARBA" id="ARBA00022630"/>
    </source>
</evidence>
<evidence type="ECO:0000256" key="1">
    <source>
        <dbReference type="ARBA" id="ARBA00001974"/>
    </source>
</evidence>
<evidence type="ECO:0000259" key="8">
    <source>
        <dbReference type="Pfam" id="PF02770"/>
    </source>
</evidence>
<dbReference type="PATRIC" id="fig|1194972.3.peg.2681"/>
<feature type="domain" description="Acyl-CoA oxidase/dehydrogenase middle" evidence="8">
    <location>
        <begin position="120"/>
        <end position="203"/>
    </location>
</feature>
<dbReference type="InterPro" id="IPR036250">
    <property type="entry name" value="AcylCo_DH-like_C"/>
</dbReference>
<evidence type="ECO:0000256" key="5">
    <source>
        <dbReference type="ARBA" id="ARBA00023002"/>
    </source>
</evidence>
<dbReference type="InterPro" id="IPR037069">
    <property type="entry name" value="AcylCoA_DH/ox_N_sf"/>
</dbReference>